<dbReference type="Proteomes" id="UP000707206">
    <property type="component" value="Unassembled WGS sequence"/>
</dbReference>
<gene>
    <name evidence="1" type="ORF">FK220_006710</name>
</gene>
<dbReference type="PROSITE" id="PS51257">
    <property type="entry name" value="PROKAR_LIPOPROTEIN"/>
    <property type="match status" value="1"/>
</dbReference>
<evidence type="ECO:0000313" key="1">
    <source>
        <dbReference type="EMBL" id="NHF59023.1"/>
    </source>
</evidence>
<keyword evidence="2" id="KW-1185">Reference proteome</keyword>
<organism evidence="1 2">
    <name type="scientific">Pelagihabitans pacificus</name>
    <dbReference type="NCBI Taxonomy" id="2696054"/>
    <lineage>
        <taxon>Bacteria</taxon>
        <taxon>Pseudomonadati</taxon>
        <taxon>Bacteroidota</taxon>
        <taxon>Flavobacteriia</taxon>
        <taxon>Flavobacteriales</taxon>
        <taxon>Flavobacteriaceae</taxon>
        <taxon>Pelagihabitans</taxon>
    </lineage>
</organism>
<accession>A0A967AU30</accession>
<evidence type="ECO:0008006" key="3">
    <source>
        <dbReference type="Google" id="ProtNLM"/>
    </source>
</evidence>
<evidence type="ECO:0000313" key="2">
    <source>
        <dbReference type="Proteomes" id="UP000707206"/>
    </source>
</evidence>
<protein>
    <recommendedName>
        <fullName evidence="3">Lipoprotein</fullName>
    </recommendedName>
</protein>
<proteinExistence type="predicted"/>
<name>A0A967AU30_9FLAO</name>
<sequence length="195" mass="23284">MKRRIPDNTWVWYVLVPFFLLTGSCTSSKTVKNRQYDKGWMAIVQSEEWKNSFVANVDSRPADKRGFYTVATDVEIAGNHDLLGLEFDAVFRKKYHSLVLRAYFKITTQAQKMEGLLKREYESKTLEQEKKKYIAHKNMLEGLRSWKIFNENRTADLDFFKRENIRRVHSMYENDVADDVMIRFLMYRLADLYHK</sequence>
<reference evidence="1" key="2">
    <citation type="submission" date="2020-03" db="EMBL/GenBank/DDBJ databases">
        <title>Flavobacteriaceae bacterium strain TP-CH-4, a member of the family Flavobacteriaceae isolated from a deep-sea seamount.</title>
        <authorList>
            <person name="Zhang D.-C."/>
        </authorList>
    </citation>
    <scope>NUCLEOTIDE SEQUENCE</scope>
    <source>
        <strain evidence="1">TP-CH-4</strain>
    </source>
</reference>
<reference evidence="1" key="1">
    <citation type="submission" date="2019-07" db="EMBL/GenBank/DDBJ databases">
        <authorList>
            <person name="De-Chao Zhang Q."/>
        </authorList>
    </citation>
    <scope>NUCLEOTIDE SEQUENCE</scope>
    <source>
        <strain evidence="1">TP-CH-4</strain>
    </source>
</reference>
<dbReference type="AlphaFoldDB" id="A0A967AU30"/>
<dbReference type="RefSeq" id="WP_152573479.1">
    <property type="nucleotide sequence ID" value="NZ_VIKU02000001.1"/>
</dbReference>
<comment type="caution">
    <text evidence="1">The sequence shown here is derived from an EMBL/GenBank/DDBJ whole genome shotgun (WGS) entry which is preliminary data.</text>
</comment>
<dbReference type="EMBL" id="VIKU02000001">
    <property type="protein sequence ID" value="NHF59023.1"/>
    <property type="molecule type" value="Genomic_DNA"/>
</dbReference>